<sequence length="895" mass="101112">MAANKPQFDMLLGGTQNLPVEFSVGRFASARAQEIAALTQAIEDPQRTGLVFQKLPKHMRRRVMSRTSKRMPRRLREAHMYQLRKSGLPLEPKRPSRKFRRRPGNLLLEYNRRQKKYVWLETHLWHAKRFHMIEKWGYKLADFPNDKSFRACYRAMANHCLLQDISYYCCIELSGPVDELLSHLHKVTNEECGLTFGAKAFLDGRREGSVMLFHQNTFPYGAIGVVSFLWKPSEEIKSNDVEISETRTLWMWVHPAFYQELLDELILLFHFAAVKSEADTDLNKVPCCETPKYSSDNGSVEMVLLKDTLNRFRLTGPLSQAVLLESLRIANILEGETGKKKPDTKEAESSFGDTVCLQSSDVSTDDCTTGENVDWWMQFYRVSQHRKESWHYQASLWQSLKGAASPAQLPPHLVLALTILDPRLQLPSKRTKASEEQITSLSSLASVSPIWSSHVRDLATNSKMSSAELADIRSRNLVPGFMLEEFERDASQVKSCVPILLIQQPAACGVLAGFSSGWDMVMPAGWALPLWLALVFRGARAGGLREYRSLGFEMGSESVLPPDTVSGSTEAEAQRMQLTEHYFRLPPDKRPNYVKLGITSPFICSWDVLVNDWSQRTPESLITLSKTENEPSSCNIRFFILRERKKLECLKAVISSLNVKQIKKNSQNACNFPELAVVFSGCTDGCLVPVTIHMCGRGSPADSAIICLPSETDVDNMARNATDSGPIEPLHTDQHQTERKELRTEHKKLLKRLRRKRVREKQKLEELSAAKQDASEDDKHVVVAMKRKANAPPPTKDITDKHAQTLRALWLPQTQTVKESCSRTVIGFITKGDFSFTESKGAGQGYVVLSALLQLVALYESKLREGHKLSAPWVLVRNPTSLQYRFGVLNIASAM</sequence>
<dbReference type="Pfam" id="PF08170">
    <property type="entry name" value="POPLD"/>
    <property type="match status" value="1"/>
</dbReference>
<dbReference type="InterPro" id="IPR009723">
    <property type="entry name" value="Pop1_N"/>
</dbReference>
<name>A0A6L2Q516_COPFO</name>
<evidence type="ECO:0000259" key="5">
    <source>
        <dbReference type="Pfam" id="PF06978"/>
    </source>
</evidence>
<dbReference type="InParanoid" id="A0A6L2Q516"/>
<evidence type="ECO:0000256" key="1">
    <source>
        <dbReference type="ARBA" id="ARBA00004123"/>
    </source>
</evidence>
<organism evidence="8 9">
    <name type="scientific">Coptotermes formosanus</name>
    <name type="common">Formosan subterranean termite</name>
    <dbReference type="NCBI Taxonomy" id="36987"/>
    <lineage>
        <taxon>Eukaryota</taxon>
        <taxon>Metazoa</taxon>
        <taxon>Ecdysozoa</taxon>
        <taxon>Arthropoda</taxon>
        <taxon>Hexapoda</taxon>
        <taxon>Insecta</taxon>
        <taxon>Pterygota</taxon>
        <taxon>Neoptera</taxon>
        <taxon>Polyneoptera</taxon>
        <taxon>Dictyoptera</taxon>
        <taxon>Blattodea</taxon>
        <taxon>Blattoidea</taxon>
        <taxon>Termitoidae</taxon>
        <taxon>Rhinotermitidae</taxon>
        <taxon>Coptotermes</taxon>
    </lineage>
</organism>
<dbReference type="Pfam" id="PF06978">
    <property type="entry name" value="POP1_N"/>
    <property type="match status" value="2"/>
</dbReference>
<dbReference type="Proteomes" id="UP000502823">
    <property type="component" value="Unassembled WGS sequence"/>
</dbReference>
<feature type="domain" description="POP1 C-terminal" evidence="7">
    <location>
        <begin position="686"/>
        <end position="892"/>
    </location>
</feature>
<evidence type="ECO:0000259" key="6">
    <source>
        <dbReference type="Pfam" id="PF08170"/>
    </source>
</evidence>
<protein>
    <submittedName>
        <fullName evidence="8">Uncharacterized protein</fullName>
    </submittedName>
</protein>
<keyword evidence="3" id="KW-0539">Nucleus</keyword>
<comment type="subcellular location">
    <subcellularLocation>
        <location evidence="1">Nucleus</location>
    </subcellularLocation>
</comment>
<keyword evidence="2" id="KW-0819">tRNA processing</keyword>
<dbReference type="OrthoDB" id="442863at2759"/>
<dbReference type="EMBL" id="BLKM01000799">
    <property type="protein sequence ID" value="GFG38622.1"/>
    <property type="molecule type" value="Genomic_DNA"/>
</dbReference>
<dbReference type="PANTHER" id="PTHR22731:SF3">
    <property type="entry name" value="RIBONUCLEASES P_MRP PROTEIN SUBUNIT POP1"/>
    <property type="match status" value="1"/>
</dbReference>
<dbReference type="GO" id="GO:0001682">
    <property type="term" value="P:tRNA 5'-leader removal"/>
    <property type="evidence" value="ECO:0007669"/>
    <property type="project" value="InterPro"/>
</dbReference>
<feature type="compositionally biased region" description="Basic and acidic residues" evidence="4">
    <location>
        <begin position="730"/>
        <end position="743"/>
    </location>
</feature>
<dbReference type="Pfam" id="PF22770">
    <property type="entry name" value="POP1_C"/>
    <property type="match status" value="1"/>
</dbReference>
<dbReference type="InterPro" id="IPR012590">
    <property type="entry name" value="POPLD_dom"/>
</dbReference>
<evidence type="ECO:0000256" key="2">
    <source>
        <dbReference type="ARBA" id="ARBA00022694"/>
    </source>
</evidence>
<dbReference type="InterPro" id="IPR039182">
    <property type="entry name" value="Pop1"/>
</dbReference>
<evidence type="ECO:0000256" key="4">
    <source>
        <dbReference type="SAM" id="MobiDB-lite"/>
    </source>
</evidence>
<feature type="domain" description="POPLD" evidence="6">
    <location>
        <begin position="517"/>
        <end position="606"/>
    </location>
</feature>
<dbReference type="InterPro" id="IPR055079">
    <property type="entry name" value="POP1_C"/>
</dbReference>
<evidence type="ECO:0000259" key="7">
    <source>
        <dbReference type="Pfam" id="PF22770"/>
    </source>
</evidence>
<dbReference type="GO" id="GO:0005655">
    <property type="term" value="C:nucleolar ribonuclease P complex"/>
    <property type="evidence" value="ECO:0007669"/>
    <property type="project" value="InterPro"/>
</dbReference>
<reference evidence="9" key="1">
    <citation type="submission" date="2020-01" db="EMBL/GenBank/DDBJ databases">
        <title>Draft genome sequence of the Termite Coptotermes fromosanus.</title>
        <authorList>
            <person name="Itakura S."/>
            <person name="Yosikawa Y."/>
            <person name="Umezawa K."/>
        </authorList>
    </citation>
    <scope>NUCLEOTIDE SEQUENCE [LARGE SCALE GENOMIC DNA]</scope>
</reference>
<feature type="domain" description="Pop1 N-terminal" evidence="5">
    <location>
        <begin position="27"/>
        <end position="98"/>
    </location>
</feature>
<dbReference type="AlphaFoldDB" id="A0A6L2Q516"/>
<accession>A0A6L2Q516</accession>
<dbReference type="GO" id="GO:0000172">
    <property type="term" value="C:ribonuclease MRP complex"/>
    <property type="evidence" value="ECO:0007669"/>
    <property type="project" value="InterPro"/>
</dbReference>
<feature type="region of interest" description="Disordered" evidence="4">
    <location>
        <begin position="723"/>
        <end position="743"/>
    </location>
</feature>
<evidence type="ECO:0000313" key="8">
    <source>
        <dbReference type="EMBL" id="GFG38622.1"/>
    </source>
</evidence>
<dbReference type="PANTHER" id="PTHR22731">
    <property type="entry name" value="RIBONUCLEASES P/MRP PROTEIN SUBUNIT POP1"/>
    <property type="match status" value="1"/>
</dbReference>
<feature type="domain" description="Pop1 N-terminal" evidence="5">
    <location>
        <begin position="108"/>
        <end position="175"/>
    </location>
</feature>
<gene>
    <name evidence="8" type="ORF">Cfor_09224</name>
</gene>
<keyword evidence="9" id="KW-1185">Reference proteome</keyword>
<dbReference type="FunCoup" id="A0A6L2Q516">
    <property type="interactions" value="1202"/>
</dbReference>
<proteinExistence type="predicted"/>
<evidence type="ECO:0000313" key="9">
    <source>
        <dbReference type="Proteomes" id="UP000502823"/>
    </source>
</evidence>
<evidence type="ECO:0000256" key="3">
    <source>
        <dbReference type="ARBA" id="ARBA00023242"/>
    </source>
</evidence>
<comment type="caution">
    <text evidence="8">The sequence shown here is derived from an EMBL/GenBank/DDBJ whole genome shotgun (WGS) entry which is preliminary data.</text>
</comment>